<dbReference type="EMBL" id="AP022592">
    <property type="protein sequence ID" value="BBY46887.1"/>
    <property type="molecule type" value="Genomic_DNA"/>
</dbReference>
<sequence>MTTFANSGATSFHSARLTPELVWKRLAPLVAAPGRSRMRVWSAETKKFSDTAKRTDRLPTRPSAVYLYNRGRTHLLWLDFDSKRYGRNAVEADMAAATSWLTQCGGVVIADRSTSGGGHLLCPLAIGTSASLDEMVPIVRLLAARLPTLDITPNTNADTGCMTPPGSPCREGGHRQLDGDLGYAMEALTTRSEADLLPRLSMLLGALKDRTSPRRGEPAPAETPADHRVYTDGEGDNRRLATAYVRNDPLPPDVLGYATRAIISPTRPTWQSNHEARMSVVTQAIARGHSLSSLRDMIASGGPWEHGLGAAYRRYGQRADVALARDVTRATDWLITNVVSSSPPRHKRNYTQGGQRGYRGPLQLRVWLANALSWADGEYAGKRYRWTVHAVLQAVAFHALVAGEQRSGTWVVGVGGRSLSLSAGLLSDDTIWRVLADLRDRPGSPLILVRQHIGTEPDVYALTSQNVVHSDMRRSERVRIEPVHDAWVVLGHHLRRVYELVAHHGLTDRADVYAAATLVRATGDAMIADLQTAGLITSTGRGTIGPGTHTLDDIADRHHLDETRRARLAKHREERAAWRSWLCEREEQRAQSLPITETRPCVFGASAQHTEPADPDYAAWLSAVLATGPPDAEPSGDELHAIELVADLLGGRIVA</sequence>
<evidence type="ECO:0000256" key="1">
    <source>
        <dbReference type="SAM" id="MobiDB-lite"/>
    </source>
</evidence>
<geneLocation type="plasmid" evidence="2">
    <name>pJCM18538</name>
</geneLocation>
<proteinExistence type="predicted"/>
<dbReference type="KEGG" id="marz:MARA_03170"/>
<keyword evidence="3" id="KW-1185">Reference proteome</keyword>
<name>A0A7I7RQU9_9MYCO</name>
<organism evidence="2 3">
    <name type="scientific">Mycolicibacterium arabiense</name>
    <dbReference type="NCBI Taxonomy" id="1286181"/>
    <lineage>
        <taxon>Bacteria</taxon>
        <taxon>Bacillati</taxon>
        <taxon>Actinomycetota</taxon>
        <taxon>Actinomycetes</taxon>
        <taxon>Mycobacteriales</taxon>
        <taxon>Mycobacteriaceae</taxon>
        <taxon>Mycolicibacterium</taxon>
    </lineage>
</organism>
<gene>
    <name evidence="2" type="ORF">MARA_03170</name>
</gene>
<reference evidence="2 3" key="1">
    <citation type="journal article" date="2019" name="Emerg. Microbes Infect.">
        <title>Comprehensive subspecies identification of 175 nontuberculous mycobacteria species based on 7547 genomic profiles.</title>
        <authorList>
            <person name="Matsumoto Y."/>
            <person name="Kinjo T."/>
            <person name="Motooka D."/>
            <person name="Nabeya D."/>
            <person name="Jung N."/>
            <person name="Uechi K."/>
            <person name="Horii T."/>
            <person name="Iida T."/>
            <person name="Fujita J."/>
            <person name="Nakamura S."/>
        </authorList>
    </citation>
    <scope>NUCLEOTIDE SEQUENCE [LARGE SCALE GENOMIC DNA]</scope>
    <source>
        <strain evidence="2 3">JCM 18538</strain>
        <plasmid evidence="2">pJCM18538</plasmid>
    </source>
</reference>
<protein>
    <submittedName>
        <fullName evidence="2">Uncharacterized protein</fullName>
    </submittedName>
</protein>
<feature type="region of interest" description="Disordered" evidence="1">
    <location>
        <begin position="210"/>
        <end position="233"/>
    </location>
</feature>
<dbReference type="Proteomes" id="UP000467428">
    <property type="component" value="Plasmid pJCM18538"/>
</dbReference>
<evidence type="ECO:0000313" key="3">
    <source>
        <dbReference type="Proteomes" id="UP000467428"/>
    </source>
</evidence>
<dbReference type="AlphaFoldDB" id="A0A7I7RQU9"/>
<evidence type="ECO:0000313" key="2">
    <source>
        <dbReference type="EMBL" id="BBY46887.1"/>
    </source>
</evidence>
<accession>A0A7I7RQU9</accession>
<feature type="compositionally biased region" description="Basic and acidic residues" evidence="1">
    <location>
        <begin position="224"/>
        <end position="233"/>
    </location>
</feature>
<keyword evidence="2" id="KW-0614">Plasmid</keyword>